<protein>
    <submittedName>
        <fullName evidence="2">Uncharacterized protein</fullName>
    </submittedName>
</protein>
<name>A0A1U7I6N1_9CYAN</name>
<evidence type="ECO:0000313" key="3">
    <source>
        <dbReference type="Proteomes" id="UP000185860"/>
    </source>
</evidence>
<dbReference type="Proteomes" id="UP000185860">
    <property type="component" value="Unassembled WGS sequence"/>
</dbReference>
<feature type="region of interest" description="Disordered" evidence="1">
    <location>
        <begin position="63"/>
        <end position="85"/>
    </location>
</feature>
<evidence type="ECO:0000256" key="1">
    <source>
        <dbReference type="SAM" id="MobiDB-lite"/>
    </source>
</evidence>
<gene>
    <name evidence="2" type="ORF">NIES2119_27450</name>
</gene>
<proteinExistence type="predicted"/>
<accession>A0A1U7I6N1</accession>
<feature type="compositionally biased region" description="Basic and acidic residues" evidence="1">
    <location>
        <begin position="69"/>
        <end position="80"/>
    </location>
</feature>
<evidence type="ECO:0000313" key="2">
    <source>
        <dbReference type="EMBL" id="OKH31964.1"/>
    </source>
</evidence>
<comment type="caution">
    <text evidence="2">The sequence shown here is derived from an EMBL/GenBank/DDBJ whole genome shotgun (WGS) entry which is preliminary data.</text>
</comment>
<sequence length="110" mass="12441">MVVMLLLTGGVILLGLVIWEFVKPKSAIKPIAQTIPKETKESLIKDEKPELLARLAYVDQQKLVAQNPKTERQPQTEPEAKPTPPPVVKYKLAYTFVKYNLAFYAKLCCK</sequence>
<organism evidence="2 3">
    <name type="scientific">[Phormidium ambiguum] IAM M-71</name>
    <dbReference type="NCBI Taxonomy" id="454136"/>
    <lineage>
        <taxon>Bacteria</taxon>
        <taxon>Bacillati</taxon>
        <taxon>Cyanobacteriota</taxon>
        <taxon>Cyanophyceae</taxon>
        <taxon>Oscillatoriophycideae</taxon>
        <taxon>Aerosakkonematales</taxon>
        <taxon>Aerosakkonemataceae</taxon>
        <taxon>Floridanema</taxon>
    </lineage>
</organism>
<dbReference type="EMBL" id="MRCE01000044">
    <property type="protein sequence ID" value="OKH31964.1"/>
    <property type="molecule type" value="Genomic_DNA"/>
</dbReference>
<reference evidence="2 3" key="1">
    <citation type="submission" date="2016-11" db="EMBL/GenBank/DDBJ databases">
        <title>Draft Genome Sequences of Nine Cyanobacterial Strains from Diverse Habitats.</title>
        <authorList>
            <person name="Zhu T."/>
            <person name="Hou S."/>
            <person name="Lu X."/>
            <person name="Hess W.R."/>
        </authorList>
    </citation>
    <scope>NUCLEOTIDE SEQUENCE [LARGE SCALE GENOMIC DNA]</scope>
    <source>
        <strain evidence="2 3">IAM M-71</strain>
    </source>
</reference>
<dbReference type="AlphaFoldDB" id="A0A1U7I6N1"/>